<evidence type="ECO:0000256" key="11">
    <source>
        <dbReference type="PROSITE-ProRule" id="PRU00042"/>
    </source>
</evidence>
<feature type="domain" description="C2H2-type" evidence="13">
    <location>
        <begin position="555"/>
        <end position="582"/>
    </location>
</feature>
<keyword evidence="3" id="KW-0479">Metal-binding</keyword>
<comment type="subcellular location">
    <subcellularLocation>
        <location evidence="1">Nucleus</location>
    </subcellularLocation>
</comment>
<sequence length="746" mass="83810">MEPQEQGQPLLRKDDFSEEVISQILKKGSNQKEKDKMQNEIKVVTHLIHVICKGSSEAEACSLGPPVKSCKVCGDAVDGHYVVQKHSFLEPSTDPYMCGICGEAFGQGYLLKIHLELEHGFVEKDSNRRSLRIRNKSQEVRSTRQGGSIRKERKKGEEEAGSNSDVSQKETSPGVEHRTGGEVDSGNQDKENESRESERKLRTTPDKTILLRSNSRDNLVENDEMAGAMSDEEGRGDKNEGKGNSYKNGDLIVINLFTEGGTLPAKRSRRTGQQNGDKTEGSDKYKCEFCELGFRSQQKRGVHIKEVHPNCPLKCHQCQAEFSERRLLNIHAKSHRRVRRPPAKPKEVKKRVPPVCKLCNKTFLHQSGLQIHTQNFHPELVKGQKTFCCEKCGAMFWTHTAMVEHQRIHLDTKPFVCSHCKKGFCRRSDLKSHVKVHTGEKPYKCSHCDKAFRQRLQMVNHVRTHTGEKPYKCEFCEKAFVKRDQYTRHRRVHTKERPYKCSHCEKFFKSRSNLNDHERVHTGVKPFKCKHCDKAFAQYTNLVHHVRIHTGHKPYVCPQCQKPFPRSNSLKAHMKSHQKNAEVSGGPSLPPPSAGADVQPRSMPSPMEQPSQLQELQPLHNLPIYQTLQAQQQATTTSVIANASEILASMQVSIVPGLEDVSSVSQHDIGGRFCQPVESLVAQASVTNMIAGGPVTPVASFIPNGTINGFGVVENEAAAACESIVVLANMNDYQPMHVTQNMGAFQ</sequence>
<evidence type="ECO:0000259" key="13">
    <source>
        <dbReference type="PROSITE" id="PS50157"/>
    </source>
</evidence>
<dbReference type="FunFam" id="3.30.160.60:FF:000902">
    <property type="entry name" value="Zinc finger protein 445"/>
    <property type="match status" value="1"/>
</dbReference>
<dbReference type="FunFam" id="3.30.160.60:FF:001732">
    <property type="entry name" value="Zgc:162936"/>
    <property type="match status" value="1"/>
</dbReference>
<dbReference type="OrthoDB" id="4748970at2759"/>
<evidence type="ECO:0000256" key="4">
    <source>
        <dbReference type="ARBA" id="ARBA00022737"/>
    </source>
</evidence>
<feature type="domain" description="C2H2-type" evidence="13">
    <location>
        <begin position="527"/>
        <end position="554"/>
    </location>
</feature>
<dbReference type="GO" id="GO:0008270">
    <property type="term" value="F:zinc ion binding"/>
    <property type="evidence" value="ECO:0007669"/>
    <property type="project" value="UniProtKB-KW"/>
</dbReference>
<feature type="domain" description="C2H2-type" evidence="13">
    <location>
        <begin position="354"/>
        <end position="377"/>
    </location>
</feature>
<dbReference type="Gene3D" id="3.30.160.60">
    <property type="entry name" value="Classic Zinc Finger"/>
    <property type="match status" value="9"/>
</dbReference>
<evidence type="ECO:0000256" key="12">
    <source>
        <dbReference type="SAM" id="MobiDB-lite"/>
    </source>
</evidence>
<dbReference type="PANTHER" id="PTHR16515">
    <property type="entry name" value="PR DOMAIN ZINC FINGER PROTEIN"/>
    <property type="match status" value="1"/>
</dbReference>
<feature type="domain" description="C2H2-type" evidence="13">
    <location>
        <begin position="471"/>
        <end position="498"/>
    </location>
</feature>
<feature type="region of interest" description="Disordered" evidence="12">
    <location>
        <begin position="132"/>
        <end position="222"/>
    </location>
</feature>
<dbReference type="Proteomes" id="UP000230750">
    <property type="component" value="Unassembled WGS sequence"/>
</dbReference>
<dbReference type="PANTHER" id="PTHR16515:SF66">
    <property type="entry name" value="C2H2-TYPE DOMAIN-CONTAINING PROTEIN"/>
    <property type="match status" value="1"/>
</dbReference>
<keyword evidence="9" id="KW-0804">Transcription</keyword>
<evidence type="ECO:0000256" key="5">
    <source>
        <dbReference type="ARBA" id="ARBA00022771"/>
    </source>
</evidence>
<feature type="domain" description="C2H2-type" evidence="13">
    <location>
        <begin position="96"/>
        <end position="119"/>
    </location>
</feature>
<keyword evidence="8" id="KW-0238">DNA-binding</keyword>
<dbReference type="FunFam" id="3.30.160.60:FF:000551">
    <property type="entry name" value="zinc finger protein 197 isoform X1"/>
    <property type="match status" value="1"/>
</dbReference>
<keyword evidence="15" id="KW-1185">Reference proteome</keyword>
<accession>A0A2G8KH30</accession>
<proteinExistence type="inferred from homology"/>
<keyword evidence="6" id="KW-0862">Zinc</keyword>
<feature type="domain" description="C2H2-type" evidence="13">
    <location>
        <begin position="387"/>
        <end position="414"/>
    </location>
</feature>
<dbReference type="PROSITE" id="PS50157">
    <property type="entry name" value="ZINC_FINGER_C2H2_2"/>
    <property type="match status" value="10"/>
</dbReference>
<dbReference type="GO" id="GO:0043565">
    <property type="term" value="F:sequence-specific DNA binding"/>
    <property type="evidence" value="ECO:0007669"/>
    <property type="project" value="UniProtKB-ARBA"/>
</dbReference>
<feature type="region of interest" description="Disordered" evidence="12">
    <location>
        <begin position="263"/>
        <end position="282"/>
    </location>
</feature>
<keyword evidence="4" id="KW-0677">Repeat</keyword>
<feature type="domain" description="C2H2-type" evidence="13">
    <location>
        <begin position="443"/>
        <end position="470"/>
    </location>
</feature>
<dbReference type="FunFam" id="3.30.160.60:FF:000098">
    <property type="entry name" value="Zinc finger protein 614"/>
    <property type="match status" value="1"/>
</dbReference>
<name>A0A2G8KH30_STIJA</name>
<gene>
    <name evidence="14" type="ORF">BSL78_15853</name>
</gene>
<organism evidence="14 15">
    <name type="scientific">Stichopus japonicus</name>
    <name type="common">Sea cucumber</name>
    <dbReference type="NCBI Taxonomy" id="307972"/>
    <lineage>
        <taxon>Eukaryota</taxon>
        <taxon>Metazoa</taxon>
        <taxon>Echinodermata</taxon>
        <taxon>Eleutherozoa</taxon>
        <taxon>Echinozoa</taxon>
        <taxon>Holothuroidea</taxon>
        <taxon>Aspidochirotacea</taxon>
        <taxon>Aspidochirotida</taxon>
        <taxon>Stichopodidae</taxon>
        <taxon>Apostichopus</taxon>
    </lineage>
</organism>
<evidence type="ECO:0000256" key="10">
    <source>
        <dbReference type="ARBA" id="ARBA00023242"/>
    </source>
</evidence>
<evidence type="ECO:0000256" key="9">
    <source>
        <dbReference type="ARBA" id="ARBA00023163"/>
    </source>
</evidence>
<feature type="domain" description="C2H2-type" evidence="13">
    <location>
        <begin position="499"/>
        <end position="526"/>
    </location>
</feature>
<keyword evidence="7" id="KW-0805">Transcription regulation</keyword>
<dbReference type="InterPro" id="IPR050331">
    <property type="entry name" value="Zinc_finger"/>
</dbReference>
<dbReference type="GO" id="GO:0045893">
    <property type="term" value="P:positive regulation of DNA-templated transcription"/>
    <property type="evidence" value="ECO:0007669"/>
    <property type="project" value="UniProtKB-ARBA"/>
</dbReference>
<dbReference type="FunFam" id="3.30.160.60:FF:002343">
    <property type="entry name" value="Zinc finger protein 33A"/>
    <property type="match status" value="2"/>
</dbReference>
<evidence type="ECO:0000313" key="15">
    <source>
        <dbReference type="Proteomes" id="UP000230750"/>
    </source>
</evidence>
<comment type="caution">
    <text evidence="14">The sequence shown here is derived from an EMBL/GenBank/DDBJ whole genome shotgun (WGS) entry which is preliminary data.</text>
</comment>
<dbReference type="SMART" id="SM00355">
    <property type="entry name" value="ZnF_C2H2"/>
    <property type="match status" value="11"/>
</dbReference>
<dbReference type="SUPFAM" id="SSF57667">
    <property type="entry name" value="beta-beta-alpha zinc fingers"/>
    <property type="match status" value="6"/>
</dbReference>
<reference evidence="14 15" key="1">
    <citation type="journal article" date="2017" name="PLoS Biol.">
        <title>The sea cucumber genome provides insights into morphological evolution and visceral regeneration.</title>
        <authorList>
            <person name="Zhang X."/>
            <person name="Sun L."/>
            <person name="Yuan J."/>
            <person name="Sun Y."/>
            <person name="Gao Y."/>
            <person name="Zhang L."/>
            <person name="Li S."/>
            <person name="Dai H."/>
            <person name="Hamel J.F."/>
            <person name="Liu C."/>
            <person name="Yu Y."/>
            <person name="Liu S."/>
            <person name="Lin W."/>
            <person name="Guo K."/>
            <person name="Jin S."/>
            <person name="Xu P."/>
            <person name="Storey K.B."/>
            <person name="Huan P."/>
            <person name="Zhang T."/>
            <person name="Zhou Y."/>
            <person name="Zhang J."/>
            <person name="Lin C."/>
            <person name="Li X."/>
            <person name="Xing L."/>
            <person name="Huo D."/>
            <person name="Sun M."/>
            <person name="Wang L."/>
            <person name="Mercier A."/>
            <person name="Li F."/>
            <person name="Yang H."/>
            <person name="Xiang J."/>
        </authorList>
    </citation>
    <scope>NUCLEOTIDE SEQUENCE [LARGE SCALE GENOMIC DNA]</scope>
    <source>
        <strain evidence="14">Shaxun</strain>
        <tissue evidence="14">Muscle</tissue>
    </source>
</reference>
<dbReference type="AlphaFoldDB" id="A0A2G8KH30"/>
<feature type="domain" description="C2H2-type" evidence="13">
    <location>
        <begin position="415"/>
        <end position="442"/>
    </location>
</feature>
<evidence type="ECO:0000313" key="14">
    <source>
        <dbReference type="EMBL" id="PIK47275.1"/>
    </source>
</evidence>
<evidence type="ECO:0000256" key="8">
    <source>
        <dbReference type="ARBA" id="ARBA00023125"/>
    </source>
</evidence>
<evidence type="ECO:0000256" key="2">
    <source>
        <dbReference type="ARBA" id="ARBA00006991"/>
    </source>
</evidence>
<evidence type="ECO:0000256" key="1">
    <source>
        <dbReference type="ARBA" id="ARBA00004123"/>
    </source>
</evidence>
<evidence type="ECO:0000256" key="6">
    <source>
        <dbReference type="ARBA" id="ARBA00022833"/>
    </source>
</evidence>
<dbReference type="InterPro" id="IPR013087">
    <property type="entry name" value="Znf_C2H2_type"/>
</dbReference>
<evidence type="ECO:0000256" key="7">
    <source>
        <dbReference type="ARBA" id="ARBA00023015"/>
    </source>
</evidence>
<dbReference type="EMBL" id="MRZV01000591">
    <property type="protein sequence ID" value="PIK47275.1"/>
    <property type="molecule type" value="Genomic_DNA"/>
</dbReference>
<protein>
    <submittedName>
        <fullName evidence="14">Putative zinc finger protein</fullName>
    </submittedName>
</protein>
<dbReference type="GO" id="GO:0005694">
    <property type="term" value="C:chromosome"/>
    <property type="evidence" value="ECO:0007669"/>
    <property type="project" value="UniProtKB-ARBA"/>
</dbReference>
<dbReference type="Pfam" id="PF00096">
    <property type="entry name" value="zf-C2H2"/>
    <property type="match status" value="6"/>
</dbReference>
<evidence type="ECO:0000256" key="3">
    <source>
        <dbReference type="ARBA" id="ARBA00022723"/>
    </source>
</evidence>
<dbReference type="STRING" id="307972.A0A2G8KH30"/>
<dbReference type="GO" id="GO:0005634">
    <property type="term" value="C:nucleus"/>
    <property type="evidence" value="ECO:0007669"/>
    <property type="project" value="UniProtKB-SubCell"/>
</dbReference>
<feature type="domain" description="C2H2-type" evidence="13">
    <location>
        <begin position="313"/>
        <end position="340"/>
    </location>
</feature>
<dbReference type="InterPro" id="IPR036236">
    <property type="entry name" value="Znf_C2H2_sf"/>
</dbReference>
<feature type="region of interest" description="Disordered" evidence="12">
    <location>
        <begin position="568"/>
        <end position="609"/>
    </location>
</feature>
<feature type="compositionally biased region" description="Basic and acidic residues" evidence="12">
    <location>
        <begin position="175"/>
        <end position="205"/>
    </location>
</feature>
<keyword evidence="10" id="KW-0539">Nucleus</keyword>
<comment type="similarity">
    <text evidence="2">Belongs to the krueppel C2H2-type zinc-finger protein family.</text>
</comment>
<dbReference type="PROSITE" id="PS00028">
    <property type="entry name" value="ZINC_FINGER_C2H2_1"/>
    <property type="match status" value="11"/>
</dbReference>
<keyword evidence="5 11" id="KW-0863">Zinc-finger</keyword>